<evidence type="ECO:0000313" key="1">
    <source>
        <dbReference type="EMBL" id="KAG2288788.1"/>
    </source>
</evidence>
<comment type="caution">
    <text evidence="1">The sequence shown here is derived from an EMBL/GenBank/DDBJ whole genome shotgun (WGS) entry which is preliminary data.</text>
</comment>
<keyword evidence="2" id="KW-1185">Reference proteome</keyword>
<sequence>MANLLLSVEVEAATTTVLRSLKSEDEFSSCRCEGNKIVKVNGGEIEPKSLNLMISASEQRGAGGIMKKVKEKWLSRLHRARLLASAHSVQAISSRFENNPDQGDMESLIEDEEYIASCSTAIAYGASSPPSISAYDVWIKIPGNETPRSVERSSCTGWESM</sequence>
<reference evidence="1 2" key="1">
    <citation type="submission" date="2020-02" db="EMBL/GenBank/DDBJ databases">
        <authorList>
            <person name="Ma Q."/>
            <person name="Huang Y."/>
            <person name="Song X."/>
            <person name="Pei D."/>
        </authorList>
    </citation>
    <scope>NUCLEOTIDE SEQUENCE [LARGE SCALE GENOMIC DNA]</scope>
    <source>
        <strain evidence="1">Sxm20200214</strain>
        <tissue evidence="1">Leaf</tissue>
    </source>
</reference>
<dbReference type="OrthoDB" id="10539276at2759"/>
<proteinExistence type="predicted"/>
<dbReference type="EMBL" id="JAAMPC010000010">
    <property type="protein sequence ID" value="KAG2288788.1"/>
    <property type="molecule type" value="Genomic_DNA"/>
</dbReference>
<dbReference type="AlphaFoldDB" id="A0A8X7RGE7"/>
<dbReference type="Proteomes" id="UP000886595">
    <property type="component" value="Unassembled WGS sequence"/>
</dbReference>
<accession>A0A8X7RGE7</accession>
<protein>
    <submittedName>
        <fullName evidence="1">Uncharacterized protein</fullName>
    </submittedName>
</protein>
<gene>
    <name evidence="1" type="ORF">Bca52824_048392</name>
</gene>
<name>A0A8X7RGE7_BRACI</name>
<evidence type="ECO:0000313" key="2">
    <source>
        <dbReference type="Proteomes" id="UP000886595"/>
    </source>
</evidence>
<organism evidence="1 2">
    <name type="scientific">Brassica carinata</name>
    <name type="common">Ethiopian mustard</name>
    <name type="synonym">Abyssinian cabbage</name>
    <dbReference type="NCBI Taxonomy" id="52824"/>
    <lineage>
        <taxon>Eukaryota</taxon>
        <taxon>Viridiplantae</taxon>
        <taxon>Streptophyta</taxon>
        <taxon>Embryophyta</taxon>
        <taxon>Tracheophyta</taxon>
        <taxon>Spermatophyta</taxon>
        <taxon>Magnoliopsida</taxon>
        <taxon>eudicotyledons</taxon>
        <taxon>Gunneridae</taxon>
        <taxon>Pentapetalae</taxon>
        <taxon>rosids</taxon>
        <taxon>malvids</taxon>
        <taxon>Brassicales</taxon>
        <taxon>Brassicaceae</taxon>
        <taxon>Brassiceae</taxon>
        <taxon>Brassica</taxon>
    </lineage>
</organism>